<evidence type="ECO:0000313" key="2">
    <source>
        <dbReference type="Proteomes" id="UP000654918"/>
    </source>
</evidence>
<accession>A0A8H6MUX5</accession>
<sequence length="68" mass="7273">MLTIACLENTCGPTTDDIHATGLGAVEDFVHREIFDGIANLPTKRLSLSVNGVQLISREAVSTTSRDT</sequence>
<reference evidence="1" key="1">
    <citation type="journal article" date="2020" name="Phytopathology">
        <title>Genome Sequence Resources of Colletotrichum truncatum, C. plurivorum, C. musicola, and C. sojae: Four Species Pathogenic to Soybean (Glycine max).</title>
        <authorList>
            <person name="Rogerio F."/>
            <person name="Boufleur T.R."/>
            <person name="Ciampi-Guillardi M."/>
            <person name="Sukno S.A."/>
            <person name="Thon M.R."/>
            <person name="Massola Junior N.S."/>
            <person name="Baroncelli R."/>
        </authorList>
    </citation>
    <scope>NUCLEOTIDE SEQUENCE</scope>
    <source>
        <strain evidence="1">LFN00145</strain>
    </source>
</reference>
<organism evidence="1 2">
    <name type="scientific">Colletotrichum plurivorum</name>
    <dbReference type="NCBI Taxonomy" id="2175906"/>
    <lineage>
        <taxon>Eukaryota</taxon>
        <taxon>Fungi</taxon>
        <taxon>Dikarya</taxon>
        <taxon>Ascomycota</taxon>
        <taxon>Pezizomycotina</taxon>
        <taxon>Sordariomycetes</taxon>
        <taxon>Hypocreomycetidae</taxon>
        <taxon>Glomerellales</taxon>
        <taxon>Glomerellaceae</taxon>
        <taxon>Colletotrichum</taxon>
        <taxon>Colletotrichum orchidearum species complex</taxon>
    </lineage>
</organism>
<evidence type="ECO:0000313" key="1">
    <source>
        <dbReference type="EMBL" id="KAF6809101.1"/>
    </source>
</evidence>
<gene>
    <name evidence="1" type="ORF">CPLU01_15569</name>
</gene>
<keyword evidence="2" id="KW-1185">Reference proteome</keyword>
<proteinExistence type="predicted"/>
<dbReference type="Proteomes" id="UP000654918">
    <property type="component" value="Unassembled WGS sequence"/>
</dbReference>
<comment type="caution">
    <text evidence="1">The sequence shown here is derived from an EMBL/GenBank/DDBJ whole genome shotgun (WGS) entry which is preliminary data.</text>
</comment>
<protein>
    <submittedName>
        <fullName evidence="1">Uncharacterized protein</fullName>
    </submittedName>
</protein>
<dbReference type="EMBL" id="WIGO01000550">
    <property type="protein sequence ID" value="KAF6809101.1"/>
    <property type="molecule type" value="Genomic_DNA"/>
</dbReference>
<dbReference type="AlphaFoldDB" id="A0A8H6MUX5"/>
<name>A0A8H6MUX5_9PEZI</name>